<name>A0A915JXT9_ROMCU</name>
<sequence length="59" mass="6914">MPFGRNLKARKRRYKKPSKKAKPHNSGITRGERKPQKWWESAASGNTEFDTNLIFLLKL</sequence>
<dbReference type="AlphaFoldDB" id="A0A915JXT9"/>
<organism evidence="2 3">
    <name type="scientific">Romanomermis culicivorax</name>
    <name type="common">Nematode worm</name>
    <dbReference type="NCBI Taxonomy" id="13658"/>
    <lineage>
        <taxon>Eukaryota</taxon>
        <taxon>Metazoa</taxon>
        <taxon>Ecdysozoa</taxon>
        <taxon>Nematoda</taxon>
        <taxon>Enoplea</taxon>
        <taxon>Dorylaimia</taxon>
        <taxon>Mermithida</taxon>
        <taxon>Mermithoidea</taxon>
        <taxon>Mermithidae</taxon>
        <taxon>Romanomermis</taxon>
    </lineage>
</organism>
<reference evidence="3" key="1">
    <citation type="submission" date="2022-11" db="UniProtKB">
        <authorList>
            <consortium name="WormBaseParasite"/>
        </authorList>
    </citation>
    <scope>IDENTIFICATION</scope>
</reference>
<evidence type="ECO:0000313" key="2">
    <source>
        <dbReference type="Proteomes" id="UP000887565"/>
    </source>
</evidence>
<feature type="compositionally biased region" description="Basic residues" evidence="1">
    <location>
        <begin position="7"/>
        <end position="23"/>
    </location>
</feature>
<evidence type="ECO:0000313" key="3">
    <source>
        <dbReference type="WBParaSite" id="nRc.2.0.1.t31266-RA"/>
    </source>
</evidence>
<dbReference type="WBParaSite" id="nRc.2.0.1.t31266-RA">
    <property type="protein sequence ID" value="nRc.2.0.1.t31266-RA"/>
    <property type="gene ID" value="nRc.2.0.1.g31266"/>
</dbReference>
<evidence type="ECO:0000256" key="1">
    <source>
        <dbReference type="SAM" id="MobiDB-lite"/>
    </source>
</evidence>
<keyword evidence="2" id="KW-1185">Reference proteome</keyword>
<accession>A0A915JXT9</accession>
<dbReference type="Proteomes" id="UP000887565">
    <property type="component" value="Unplaced"/>
</dbReference>
<protein>
    <submittedName>
        <fullName evidence="3">Uncharacterized protein</fullName>
    </submittedName>
</protein>
<feature type="region of interest" description="Disordered" evidence="1">
    <location>
        <begin position="1"/>
        <end position="36"/>
    </location>
</feature>
<proteinExistence type="predicted"/>